<dbReference type="PANTHER" id="PTHR30055">
    <property type="entry name" value="HTH-TYPE TRANSCRIPTIONAL REGULATOR RUTR"/>
    <property type="match status" value="1"/>
</dbReference>
<sequence length="190" mass="20744">MPMTKTRLPADQRRAEILSAAAGLFLRHRFEGVSMGMIAESIGTSRPNIYTYFHHTEAILDALLDERLAAITPDLQALMVPGEPVDFAALFEVLGNHRELLLLSCGGSAELRERREAFDDAMIGGLTQALGSQRLATYPVLLPLVSGLLRGVVYETVVRETPTGDPQEVAQRLNAFIRGGVTAVVEQETK</sequence>
<dbReference type="SUPFAM" id="SSF46689">
    <property type="entry name" value="Homeodomain-like"/>
    <property type="match status" value="1"/>
</dbReference>
<dbReference type="InterPro" id="IPR009057">
    <property type="entry name" value="Homeodomain-like_sf"/>
</dbReference>
<reference evidence="4 5" key="1">
    <citation type="journal article" date="1999" name="Science">
        <title>Genome sequence of the radioresistant bacterium Deinococcus radiodurans R1.</title>
        <authorList>
            <person name="White O."/>
            <person name="Eisen J.A."/>
            <person name="Heidelberg J.F."/>
            <person name="Hickey E.K."/>
            <person name="Peterson J.D."/>
            <person name="Dodson R.J."/>
            <person name="Haft D.H."/>
            <person name="Gwinn M.L."/>
            <person name="Nelson W.C."/>
            <person name="Richardson D.L."/>
            <person name="Moffat K.S."/>
            <person name="Qin H."/>
            <person name="Jiang L."/>
            <person name="Pamphile W."/>
            <person name="Crosby M."/>
            <person name="Shen M."/>
            <person name="Vamathevan J.J."/>
            <person name="Lam P."/>
            <person name="McDonald L."/>
            <person name="Utterback T."/>
            <person name="Zalewski C."/>
            <person name="Makarova K.S."/>
            <person name="Aravind L."/>
            <person name="Daly M.J."/>
            <person name="Minton K.W."/>
            <person name="Fleischmann R.D."/>
            <person name="Ketchum K.A."/>
            <person name="Nelson K.E."/>
            <person name="Salzberg S."/>
            <person name="Smith H.O."/>
            <person name="Venter J.C."/>
            <person name="Fraser C.M."/>
        </authorList>
    </citation>
    <scope>NUCLEOTIDE SEQUENCE [LARGE SCALE GENOMIC DNA]</scope>
    <source>
        <strain evidence="5">ATCC 13939 / DSM 20539 / JCM 16871 / LMG 4051 / NBRC 15346 / NCIMB 9279 / R1 / VKM B-1422</strain>
    </source>
</reference>
<dbReference type="GO" id="GO:0003700">
    <property type="term" value="F:DNA-binding transcription factor activity"/>
    <property type="evidence" value="ECO:0000318"/>
    <property type="project" value="GO_Central"/>
</dbReference>
<feature type="domain" description="HTH tetR-type" evidence="3">
    <location>
        <begin position="11"/>
        <end position="71"/>
    </location>
</feature>
<dbReference type="InParanoid" id="Q9RUK5"/>
<dbReference type="PANTHER" id="PTHR30055:SF184">
    <property type="entry name" value="HTH-TYPE TRANSCRIPTIONAL REGULATOR ETHR"/>
    <property type="match status" value="1"/>
</dbReference>
<dbReference type="PIR" id="D75401">
    <property type="entry name" value="D75401"/>
</dbReference>
<dbReference type="Gene3D" id="1.10.357.10">
    <property type="entry name" value="Tetracycline Repressor, domain 2"/>
    <property type="match status" value="1"/>
</dbReference>
<dbReference type="InterPro" id="IPR001647">
    <property type="entry name" value="HTH_TetR"/>
</dbReference>
<gene>
    <name evidence="4" type="ordered locus">DR_1379</name>
</gene>
<accession>Q9RUK5</accession>
<dbReference type="Proteomes" id="UP000002524">
    <property type="component" value="Chromosome 1"/>
</dbReference>
<dbReference type="HOGENOM" id="CLU_1324608_0_0_0"/>
<dbReference type="OrthoDB" id="9815924at2"/>
<dbReference type="PaxDb" id="243230-DR_1379"/>
<dbReference type="GO" id="GO:0006355">
    <property type="term" value="P:regulation of DNA-templated transcription"/>
    <property type="evidence" value="ECO:0000318"/>
    <property type="project" value="GO_Central"/>
</dbReference>
<proteinExistence type="predicted"/>
<keyword evidence="5" id="KW-1185">Reference proteome</keyword>
<dbReference type="KEGG" id="dra:DR_1379"/>
<dbReference type="AlphaFoldDB" id="Q9RUK5"/>
<dbReference type="EnsemblBacteria" id="AAF10951">
    <property type="protein sequence ID" value="AAF10951"/>
    <property type="gene ID" value="DR_1379"/>
</dbReference>
<dbReference type="PRINTS" id="PR00455">
    <property type="entry name" value="HTHTETR"/>
</dbReference>
<evidence type="ECO:0000259" key="3">
    <source>
        <dbReference type="PROSITE" id="PS50977"/>
    </source>
</evidence>
<organism evidence="4 5">
    <name type="scientific">Deinococcus radiodurans (strain ATCC 13939 / DSM 20539 / JCM 16871 / CCUG 27074 / LMG 4051 / NBRC 15346 / NCIMB 9279 / VKM B-1422 / R1)</name>
    <dbReference type="NCBI Taxonomy" id="243230"/>
    <lineage>
        <taxon>Bacteria</taxon>
        <taxon>Thermotogati</taxon>
        <taxon>Deinococcota</taxon>
        <taxon>Deinococci</taxon>
        <taxon>Deinococcales</taxon>
        <taxon>Deinococcaceae</taxon>
        <taxon>Deinococcus</taxon>
    </lineage>
</organism>
<dbReference type="EMBL" id="AE000513">
    <property type="protein sequence ID" value="AAF10951.1"/>
    <property type="molecule type" value="Genomic_DNA"/>
</dbReference>
<evidence type="ECO:0000313" key="4">
    <source>
        <dbReference type="EMBL" id="AAF10951.1"/>
    </source>
</evidence>
<feature type="DNA-binding region" description="H-T-H motif" evidence="2">
    <location>
        <begin position="34"/>
        <end position="53"/>
    </location>
</feature>
<dbReference type="Pfam" id="PF00440">
    <property type="entry name" value="TetR_N"/>
    <property type="match status" value="1"/>
</dbReference>
<dbReference type="InterPro" id="IPR050109">
    <property type="entry name" value="HTH-type_TetR-like_transc_reg"/>
</dbReference>
<dbReference type="PATRIC" id="fig|243230.17.peg.1576"/>
<dbReference type="GO" id="GO:0000976">
    <property type="term" value="F:transcription cis-regulatory region binding"/>
    <property type="evidence" value="ECO:0000318"/>
    <property type="project" value="GO_Central"/>
</dbReference>
<evidence type="ECO:0000256" key="2">
    <source>
        <dbReference type="PROSITE-ProRule" id="PRU00335"/>
    </source>
</evidence>
<protein>
    <submittedName>
        <fullName evidence="4">Transcriptional repressor, TetR family</fullName>
    </submittedName>
</protein>
<evidence type="ECO:0000313" key="5">
    <source>
        <dbReference type="Proteomes" id="UP000002524"/>
    </source>
</evidence>
<dbReference type="PROSITE" id="PS50977">
    <property type="entry name" value="HTH_TETR_2"/>
    <property type="match status" value="1"/>
</dbReference>
<dbReference type="eggNOG" id="COG1309">
    <property type="taxonomic scope" value="Bacteria"/>
</dbReference>
<keyword evidence="1 2" id="KW-0238">DNA-binding</keyword>
<evidence type="ECO:0000256" key="1">
    <source>
        <dbReference type="ARBA" id="ARBA00023125"/>
    </source>
</evidence>
<dbReference type="FunCoup" id="Q9RUK5">
    <property type="interactions" value="6"/>
</dbReference>
<dbReference type="FunFam" id="1.10.357.10:FF:000074">
    <property type="entry name" value="Transcriptional repressor, TetR family"/>
    <property type="match status" value="1"/>
</dbReference>
<name>Q9RUK5_DEIRA</name>